<name>A0A2J6QTD9_HYAVF</name>
<dbReference type="OrthoDB" id="3556979at2759"/>
<evidence type="ECO:0000256" key="1">
    <source>
        <dbReference type="SAM" id="MobiDB-lite"/>
    </source>
</evidence>
<feature type="compositionally biased region" description="Low complexity" evidence="1">
    <location>
        <begin position="79"/>
        <end position="89"/>
    </location>
</feature>
<dbReference type="EMBL" id="KZ613973">
    <property type="protein sequence ID" value="PMD29537.1"/>
    <property type="molecule type" value="Genomic_DNA"/>
</dbReference>
<accession>A0A2J6QTD9</accession>
<sequence length="280" mass="31045">MPYILATGEFTVPLYSSRSKTSPKRRQAKSSTPSTGNSSPSLTLKSSRYSTVQSSTRSTVRSSTRSTIKEESDIERESPASSISSSSTSHEVFPAPEPIRPVFCCTAVEPNARGATHTLASTTLILQRGRLRNFLNYTSKYSLGNGIPVVGDPTSWNGAEYLVKVSHYHQEDAPGANTTPPLRKRRKIVLRLGCKGKINTVKKATHVKEWKQSAPGRYFVEVKHVKGQRRADYAFDEILITEGVDGIPSCFEMIEEITIEAECSVHSGLKWICEFWAKKE</sequence>
<evidence type="ECO:0000313" key="3">
    <source>
        <dbReference type="Proteomes" id="UP000235786"/>
    </source>
</evidence>
<keyword evidence="3" id="KW-1185">Reference proteome</keyword>
<organism evidence="2 3">
    <name type="scientific">Hyaloscypha variabilis (strain UAMH 11265 / GT02V1 / F)</name>
    <name type="common">Meliniomyces variabilis</name>
    <dbReference type="NCBI Taxonomy" id="1149755"/>
    <lineage>
        <taxon>Eukaryota</taxon>
        <taxon>Fungi</taxon>
        <taxon>Dikarya</taxon>
        <taxon>Ascomycota</taxon>
        <taxon>Pezizomycotina</taxon>
        <taxon>Leotiomycetes</taxon>
        <taxon>Helotiales</taxon>
        <taxon>Hyaloscyphaceae</taxon>
        <taxon>Hyaloscypha</taxon>
        <taxon>Hyaloscypha variabilis</taxon>
    </lineage>
</organism>
<reference evidence="2 3" key="1">
    <citation type="submission" date="2016-04" db="EMBL/GenBank/DDBJ databases">
        <title>A degradative enzymes factory behind the ericoid mycorrhizal symbiosis.</title>
        <authorList>
            <consortium name="DOE Joint Genome Institute"/>
            <person name="Martino E."/>
            <person name="Morin E."/>
            <person name="Grelet G."/>
            <person name="Kuo A."/>
            <person name="Kohler A."/>
            <person name="Daghino S."/>
            <person name="Barry K."/>
            <person name="Choi C."/>
            <person name="Cichocki N."/>
            <person name="Clum A."/>
            <person name="Copeland A."/>
            <person name="Hainaut M."/>
            <person name="Haridas S."/>
            <person name="Labutti K."/>
            <person name="Lindquist E."/>
            <person name="Lipzen A."/>
            <person name="Khouja H.-R."/>
            <person name="Murat C."/>
            <person name="Ohm R."/>
            <person name="Olson A."/>
            <person name="Spatafora J."/>
            <person name="Veneault-Fourrey C."/>
            <person name="Henrissat B."/>
            <person name="Grigoriev I."/>
            <person name="Martin F."/>
            <person name="Perotto S."/>
        </authorList>
    </citation>
    <scope>NUCLEOTIDE SEQUENCE [LARGE SCALE GENOMIC DNA]</scope>
    <source>
        <strain evidence="2 3">F</strain>
    </source>
</reference>
<dbReference type="AlphaFoldDB" id="A0A2J6QTD9"/>
<feature type="compositionally biased region" description="Basic and acidic residues" evidence="1">
    <location>
        <begin position="67"/>
        <end position="78"/>
    </location>
</feature>
<feature type="compositionally biased region" description="Low complexity" evidence="1">
    <location>
        <begin position="30"/>
        <end position="66"/>
    </location>
</feature>
<proteinExistence type="predicted"/>
<dbReference type="Proteomes" id="UP000235786">
    <property type="component" value="Unassembled WGS sequence"/>
</dbReference>
<gene>
    <name evidence="2" type="ORF">L207DRAFT_615724</name>
</gene>
<evidence type="ECO:0000313" key="2">
    <source>
        <dbReference type="EMBL" id="PMD29537.1"/>
    </source>
</evidence>
<feature type="region of interest" description="Disordered" evidence="1">
    <location>
        <begin position="14"/>
        <end position="94"/>
    </location>
</feature>
<protein>
    <submittedName>
        <fullName evidence="2">Uncharacterized protein</fullName>
    </submittedName>
</protein>